<gene>
    <name evidence="2" type="ORF">HPB51_010917</name>
</gene>
<name>A0A9J6D5L7_RHIMP</name>
<keyword evidence="3" id="KW-1185">Reference proteome</keyword>
<reference evidence="2" key="1">
    <citation type="journal article" date="2020" name="Cell">
        <title>Large-Scale Comparative Analyses of Tick Genomes Elucidate Their Genetic Diversity and Vector Capacities.</title>
        <authorList>
            <consortium name="Tick Genome and Microbiome Consortium (TIGMIC)"/>
            <person name="Jia N."/>
            <person name="Wang J."/>
            <person name="Shi W."/>
            <person name="Du L."/>
            <person name="Sun Y."/>
            <person name="Zhan W."/>
            <person name="Jiang J.F."/>
            <person name="Wang Q."/>
            <person name="Zhang B."/>
            <person name="Ji P."/>
            <person name="Bell-Sakyi L."/>
            <person name="Cui X.M."/>
            <person name="Yuan T.T."/>
            <person name="Jiang B.G."/>
            <person name="Yang W.F."/>
            <person name="Lam T.T."/>
            <person name="Chang Q.C."/>
            <person name="Ding S.J."/>
            <person name="Wang X.J."/>
            <person name="Zhu J.G."/>
            <person name="Ruan X.D."/>
            <person name="Zhao L."/>
            <person name="Wei J.T."/>
            <person name="Ye R.Z."/>
            <person name="Que T.C."/>
            <person name="Du C.H."/>
            <person name="Zhou Y.H."/>
            <person name="Cheng J.X."/>
            <person name="Dai P.F."/>
            <person name="Guo W.B."/>
            <person name="Han X.H."/>
            <person name="Huang E.J."/>
            <person name="Li L.F."/>
            <person name="Wei W."/>
            <person name="Gao Y.C."/>
            <person name="Liu J.Z."/>
            <person name="Shao H.Z."/>
            <person name="Wang X."/>
            <person name="Wang C.C."/>
            <person name="Yang T.C."/>
            <person name="Huo Q.B."/>
            <person name="Li W."/>
            <person name="Chen H.Y."/>
            <person name="Chen S.E."/>
            <person name="Zhou L.G."/>
            <person name="Ni X.B."/>
            <person name="Tian J.H."/>
            <person name="Sheng Y."/>
            <person name="Liu T."/>
            <person name="Pan Y.S."/>
            <person name="Xia L.Y."/>
            <person name="Li J."/>
            <person name="Zhao F."/>
            <person name="Cao W.C."/>
        </authorList>
    </citation>
    <scope>NUCLEOTIDE SEQUENCE</scope>
    <source>
        <strain evidence="2">Rmic-2018</strain>
    </source>
</reference>
<accession>A0A9J6D5L7</accession>
<dbReference type="AlphaFoldDB" id="A0A9J6D5L7"/>
<dbReference type="EMBL" id="JABSTU010000011">
    <property type="protein sequence ID" value="KAH8009127.1"/>
    <property type="molecule type" value="Genomic_DNA"/>
</dbReference>
<sequence>MHTSKQPDDAGQPRNDDQAEKGNYGKLWSEMTDLLAMDSVSFDDYVLCDEGTITSAELAIEDVLQTIQDKCSDNSVDDATNHEGANSSQPEDRHEIMTAADMMDIVWKA</sequence>
<comment type="caution">
    <text evidence="2">The sequence shown here is derived from an EMBL/GenBank/DDBJ whole genome shotgun (WGS) entry which is preliminary data.</text>
</comment>
<proteinExistence type="predicted"/>
<dbReference type="Proteomes" id="UP000821866">
    <property type="component" value="Chromosome 9"/>
</dbReference>
<protein>
    <submittedName>
        <fullName evidence="2">Uncharacterized protein</fullName>
    </submittedName>
</protein>
<feature type="compositionally biased region" description="Polar residues" evidence="1">
    <location>
        <begin position="72"/>
        <end position="89"/>
    </location>
</feature>
<feature type="region of interest" description="Disordered" evidence="1">
    <location>
        <begin position="72"/>
        <end position="94"/>
    </location>
</feature>
<evidence type="ECO:0000313" key="2">
    <source>
        <dbReference type="EMBL" id="KAH8009127.1"/>
    </source>
</evidence>
<reference evidence="2" key="2">
    <citation type="submission" date="2021-09" db="EMBL/GenBank/DDBJ databases">
        <authorList>
            <person name="Jia N."/>
            <person name="Wang J."/>
            <person name="Shi W."/>
            <person name="Du L."/>
            <person name="Sun Y."/>
            <person name="Zhan W."/>
            <person name="Jiang J."/>
            <person name="Wang Q."/>
            <person name="Zhang B."/>
            <person name="Ji P."/>
            <person name="Sakyi L.B."/>
            <person name="Cui X."/>
            <person name="Yuan T."/>
            <person name="Jiang B."/>
            <person name="Yang W."/>
            <person name="Lam T.T.-Y."/>
            <person name="Chang Q."/>
            <person name="Ding S."/>
            <person name="Wang X."/>
            <person name="Zhu J."/>
            <person name="Ruan X."/>
            <person name="Zhao L."/>
            <person name="Wei J."/>
            <person name="Que T."/>
            <person name="Du C."/>
            <person name="Cheng J."/>
            <person name="Dai P."/>
            <person name="Han X."/>
            <person name="Huang E."/>
            <person name="Gao Y."/>
            <person name="Liu J."/>
            <person name="Shao H."/>
            <person name="Ye R."/>
            <person name="Li L."/>
            <person name="Wei W."/>
            <person name="Wang X."/>
            <person name="Wang C."/>
            <person name="Huo Q."/>
            <person name="Li W."/>
            <person name="Guo W."/>
            <person name="Chen H."/>
            <person name="Chen S."/>
            <person name="Zhou L."/>
            <person name="Zhou L."/>
            <person name="Ni X."/>
            <person name="Tian J."/>
            <person name="Zhou Y."/>
            <person name="Sheng Y."/>
            <person name="Liu T."/>
            <person name="Pan Y."/>
            <person name="Xia L."/>
            <person name="Li J."/>
            <person name="Zhao F."/>
            <person name="Cao W."/>
        </authorList>
    </citation>
    <scope>NUCLEOTIDE SEQUENCE</scope>
    <source>
        <strain evidence="2">Rmic-2018</strain>
        <tissue evidence="2">Larvae</tissue>
    </source>
</reference>
<evidence type="ECO:0000256" key="1">
    <source>
        <dbReference type="SAM" id="MobiDB-lite"/>
    </source>
</evidence>
<feature type="region of interest" description="Disordered" evidence="1">
    <location>
        <begin position="1"/>
        <end position="24"/>
    </location>
</feature>
<organism evidence="2 3">
    <name type="scientific">Rhipicephalus microplus</name>
    <name type="common">Cattle tick</name>
    <name type="synonym">Boophilus microplus</name>
    <dbReference type="NCBI Taxonomy" id="6941"/>
    <lineage>
        <taxon>Eukaryota</taxon>
        <taxon>Metazoa</taxon>
        <taxon>Ecdysozoa</taxon>
        <taxon>Arthropoda</taxon>
        <taxon>Chelicerata</taxon>
        <taxon>Arachnida</taxon>
        <taxon>Acari</taxon>
        <taxon>Parasitiformes</taxon>
        <taxon>Ixodida</taxon>
        <taxon>Ixodoidea</taxon>
        <taxon>Ixodidae</taxon>
        <taxon>Rhipicephalinae</taxon>
        <taxon>Rhipicephalus</taxon>
        <taxon>Boophilus</taxon>
    </lineage>
</organism>
<evidence type="ECO:0000313" key="3">
    <source>
        <dbReference type="Proteomes" id="UP000821866"/>
    </source>
</evidence>